<accession>A0A645IE98</accession>
<sequence length="74" mass="8696">MDGLIFIPARLIDQEGDVSERRKLIHLFKRNIRVKHLADTGQKAYDGKRIAAQIEEIIVEAYRFDIELTPEQFR</sequence>
<dbReference type="EMBL" id="VSSQ01107438">
    <property type="protein sequence ID" value="MPN46614.1"/>
    <property type="molecule type" value="Genomic_DNA"/>
</dbReference>
<organism evidence="1">
    <name type="scientific">bioreactor metagenome</name>
    <dbReference type="NCBI Taxonomy" id="1076179"/>
    <lineage>
        <taxon>unclassified sequences</taxon>
        <taxon>metagenomes</taxon>
        <taxon>ecological metagenomes</taxon>
    </lineage>
</organism>
<name>A0A645IE98_9ZZZZ</name>
<gene>
    <name evidence="1" type="ORF">SDC9_194205</name>
</gene>
<protein>
    <submittedName>
        <fullName evidence="1">Uncharacterized protein</fullName>
    </submittedName>
</protein>
<proteinExistence type="predicted"/>
<comment type="caution">
    <text evidence="1">The sequence shown here is derived from an EMBL/GenBank/DDBJ whole genome shotgun (WGS) entry which is preliminary data.</text>
</comment>
<evidence type="ECO:0000313" key="1">
    <source>
        <dbReference type="EMBL" id="MPN46614.1"/>
    </source>
</evidence>
<reference evidence="1" key="1">
    <citation type="submission" date="2019-08" db="EMBL/GenBank/DDBJ databases">
        <authorList>
            <person name="Kucharzyk K."/>
            <person name="Murdoch R.W."/>
            <person name="Higgins S."/>
            <person name="Loffler F."/>
        </authorList>
    </citation>
    <scope>NUCLEOTIDE SEQUENCE</scope>
</reference>
<dbReference type="AlphaFoldDB" id="A0A645IE98"/>